<keyword evidence="3" id="KW-0418">Kinase</keyword>
<dbReference type="SUPFAM" id="SSF56112">
    <property type="entry name" value="Protein kinase-like (PK-like)"/>
    <property type="match status" value="1"/>
</dbReference>
<evidence type="ECO:0000256" key="1">
    <source>
        <dbReference type="SAM" id="MobiDB-lite"/>
    </source>
</evidence>
<dbReference type="PANTHER" id="PTHR44329">
    <property type="entry name" value="SERINE/THREONINE-PROTEIN KINASE TNNI3K-RELATED"/>
    <property type="match status" value="1"/>
</dbReference>
<evidence type="ECO:0000313" key="4">
    <source>
        <dbReference type="Proteomes" id="UP000265703"/>
    </source>
</evidence>
<keyword evidence="3" id="KW-0808">Transferase</keyword>
<organism evidence="3 4">
    <name type="scientific">Glomus cerebriforme</name>
    <dbReference type="NCBI Taxonomy" id="658196"/>
    <lineage>
        <taxon>Eukaryota</taxon>
        <taxon>Fungi</taxon>
        <taxon>Fungi incertae sedis</taxon>
        <taxon>Mucoromycota</taxon>
        <taxon>Glomeromycotina</taxon>
        <taxon>Glomeromycetes</taxon>
        <taxon>Glomerales</taxon>
        <taxon>Glomeraceae</taxon>
        <taxon>Glomus</taxon>
    </lineage>
</organism>
<dbReference type="PRINTS" id="PR00109">
    <property type="entry name" value="TYRKINASE"/>
</dbReference>
<dbReference type="PROSITE" id="PS50011">
    <property type="entry name" value="PROTEIN_KINASE_DOM"/>
    <property type="match status" value="1"/>
</dbReference>
<proteinExistence type="predicted"/>
<dbReference type="InterPro" id="IPR001245">
    <property type="entry name" value="Ser-Thr/Tyr_kinase_cat_dom"/>
</dbReference>
<name>A0A397T2Y5_9GLOM</name>
<evidence type="ECO:0000313" key="3">
    <source>
        <dbReference type="EMBL" id="RIA91709.1"/>
    </source>
</evidence>
<dbReference type="STRING" id="658196.A0A397T2Y5"/>
<dbReference type="AlphaFoldDB" id="A0A397T2Y5"/>
<comment type="caution">
    <text evidence="3">The sequence shown here is derived from an EMBL/GenBank/DDBJ whole genome shotgun (WGS) entry which is preliminary data.</text>
</comment>
<feature type="region of interest" description="Disordered" evidence="1">
    <location>
        <begin position="1"/>
        <end position="28"/>
    </location>
</feature>
<feature type="domain" description="Protein kinase" evidence="2">
    <location>
        <begin position="103"/>
        <end position="375"/>
    </location>
</feature>
<dbReference type="Gene3D" id="1.10.510.10">
    <property type="entry name" value="Transferase(Phosphotransferase) domain 1"/>
    <property type="match status" value="1"/>
</dbReference>
<keyword evidence="4" id="KW-1185">Reference proteome</keyword>
<dbReference type="InterPro" id="IPR011009">
    <property type="entry name" value="Kinase-like_dom_sf"/>
</dbReference>
<dbReference type="Proteomes" id="UP000265703">
    <property type="component" value="Unassembled WGS sequence"/>
</dbReference>
<protein>
    <submittedName>
        <fullName evidence="3">Kinase-like domain-containing protein</fullName>
    </submittedName>
</protein>
<evidence type="ECO:0000259" key="2">
    <source>
        <dbReference type="PROSITE" id="PS50011"/>
    </source>
</evidence>
<dbReference type="EMBL" id="QKYT01000144">
    <property type="protein sequence ID" value="RIA91709.1"/>
    <property type="molecule type" value="Genomic_DNA"/>
</dbReference>
<reference evidence="3 4" key="1">
    <citation type="submission" date="2018-06" db="EMBL/GenBank/DDBJ databases">
        <title>Comparative genomics reveals the genomic features of Rhizophagus irregularis, R. cerebriforme, R. diaphanum and Gigaspora rosea, and their symbiotic lifestyle signature.</title>
        <authorList>
            <person name="Morin E."/>
            <person name="San Clemente H."/>
            <person name="Chen E.C.H."/>
            <person name="De La Providencia I."/>
            <person name="Hainaut M."/>
            <person name="Kuo A."/>
            <person name="Kohler A."/>
            <person name="Murat C."/>
            <person name="Tang N."/>
            <person name="Roy S."/>
            <person name="Loubradou J."/>
            <person name="Henrissat B."/>
            <person name="Grigoriev I.V."/>
            <person name="Corradi N."/>
            <person name="Roux C."/>
            <person name="Martin F.M."/>
        </authorList>
    </citation>
    <scope>NUCLEOTIDE SEQUENCE [LARGE SCALE GENOMIC DNA]</scope>
    <source>
        <strain evidence="3 4">DAOM 227022</strain>
    </source>
</reference>
<gene>
    <name evidence="3" type="ORF">C1645_107997</name>
</gene>
<feature type="compositionally biased region" description="Low complexity" evidence="1">
    <location>
        <begin position="7"/>
        <end position="28"/>
    </location>
</feature>
<dbReference type="InterPro" id="IPR051681">
    <property type="entry name" value="Ser/Thr_Kinases-Pseudokinases"/>
</dbReference>
<dbReference type="InterPro" id="IPR000719">
    <property type="entry name" value="Prot_kinase_dom"/>
</dbReference>
<dbReference type="OrthoDB" id="6718656at2759"/>
<accession>A0A397T2Y5</accession>
<sequence>MVYKNYSSSKPSTVSSASNNPPFLSSSSRSISYNNKIKYGLCLTCDRPNTHSEWCQPCNSERFRKNFKNWTSGNELIDNFIKDSQLSASNNRQVLEWIPYDQFQNFKFVARGGFAKVYSAVWNNGFINKWNHEKNDWERLSKWRVALKTMHDSSKLSSDFFDEIKACVQCGGGFGIIRCYGISRDPDTGNFIIVLYYAHRGNLRTYLEKNYGKLDWIQKLGILKQIAEGLKKIHHAGFVHRDFHSGNILQGKNAEIADLGFTGPADKKSTSTSNNAIYGVLPYVSPEVLRGRKYTSASDIYSFGIIMWEVSECIPPFSDRAHDGYLALDICCGLRPKSEVYVPKPFIKLMNRCWNATPTNRPSAYELYETFQKWYWDLKDGKKNDVTEAFNAVDHDYSQLSSPASSRPVTVTHPLAVYTSRLLSFPGLPEPVNAPPTPRRTISITSTFKCKSFFHKFVKSFINI</sequence>
<dbReference type="Pfam" id="PF07714">
    <property type="entry name" value="PK_Tyr_Ser-Thr"/>
    <property type="match status" value="1"/>
</dbReference>
<dbReference type="GO" id="GO:0005524">
    <property type="term" value="F:ATP binding"/>
    <property type="evidence" value="ECO:0007669"/>
    <property type="project" value="InterPro"/>
</dbReference>
<dbReference type="GO" id="GO:0004674">
    <property type="term" value="F:protein serine/threonine kinase activity"/>
    <property type="evidence" value="ECO:0007669"/>
    <property type="project" value="TreeGrafter"/>
</dbReference>